<protein>
    <submittedName>
        <fullName evidence="1">Uncharacterized protein</fullName>
    </submittedName>
</protein>
<dbReference type="EMBL" id="CP047260">
    <property type="protein sequence ID" value="QHE96869.1"/>
    <property type="molecule type" value="Genomic_DNA"/>
</dbReference>
<proteinExistence type="predicted"/>
<organism evidence="1 2">
    <name type="scientific">Pseudomonas syringae pv. maculicola str. ES4326</name>
    <dbReference type="NCBI Taxonomy" id="629265"/>
    <lineage>
        <taxon>Bacteria</taxon>
        <taxon>Pseudomonadati</taxon>
        <taxon>Pseudomonadota</taxon>
        <taxon>Gammaproteobacteria</taxon>
        <taxon>Pseudomonadales</taxon>
        <taxon>Pseudomonadaceae</taxon>
        <taxon>Pseudomonas</taxon>
    </lineage>
</organism>
<dbReference type="Proteomes" id="UP000003811">
    <property type="component" value="Chromosome"/>
</dbReference>
<dbReference type="RefSeq" id="WP_007249787.1">
    <property type="nucleotide sequence ID" value="NZ_CP047260.1"/>
</dbReference>
<evidence type="ECO:0000313" key="1">
    <source>
        <dbReference type="EMBL" id="QHE96869.1"/>
    </source>
</evidence>
<evidence type="ECO:0000313" key="2">
    <source>
        <dbReference type="Proteomes" id="UP000003811"/>
    </source>
</evidence>
<name>A0A8T8C024_PSEYM</name>
<accession>A0A8T8C024</accession>
<reference evidence="1 2" key="1">
    <citation type="journal article" date="2011" name="PLoS Pathog.">
        <title>Dynamic evolution of pathogenicity revealed by sequencing and comparative genomics of 19 Pseudomonas syringae isolates.</title>
        <authorList>
            <person name="Baltrus D.A."/>
            <person name="Nishimura M.T."/>
            <person name="Romanchuk A."/>
            <person name="Chang J.H."/>
            <person name="Mukhtar M.S."/>
            <person name="Cherkis K."/>
            <person name="Roach J."/>
            <person name="Grant S.R."/>
            <person name="Jones C.D."/>
            <person name="Dangl J.L."/>
        </authorList>
    </citation>
    <scope>NUCLEOTIDE SEQUENCE [LARGE SCALE GENOMIC DNA]</scope>
    <source>
        <strain evidence="1 2">ES4326</strain>
    </source>
</reference>
<gene>
    <name evidence="1" type="ORF">PMA4326_009685</name>
</gene>
<sequence length="663" mass="73618">MDLLVTGRLMTKVGTVYMKTAKGLADEAYRARLSNKYQIINGFILRANGRLSSPSGSDKDKGSYVSSVMDTPGYIFFSGSLRLPDRGQFFGLSAPVGIRDDFEFPGTKSTFECYKNTQYYSFVPPSMLRPSDYPAALFWNPFPVQASWLLGYSRMVAPLKKTGILTIVSFDDEEYFDYSCIVGLTGSITSLFTGARAIRFTEGEPEYGSLNTSYFFRNQFAIDEDDLPSNWKLFTRRLLPLDVTGGFSRIPTHIMINGFSIILANTGTELTGTDRYCHAARTFRQDPRTWGFNVDTEFDIQGEQGLLIAIGEQDRSEYDPETGNNVFAKIASLRVFRPQDIEQAYLHPDPEYIPENPLVNKPSLPNFGSFINPLPTPAGDGFVVFSNYTTFLGKGDVSHSGDAWSIITVLPNGRCISLRADWDTAIQTIPTGVPGEFMRPWIVGATSIVNEDTTTGYCLVWEQTYTSGTVLPLKGEWALYSTSGDTPVRRTISGYAPIFSAIQFDAKRFVNFERSEFELDQPLSAISYAGANKIVTSCIDYPPPEDVRVFKCAIFDAVEESIEVVGDICESTDNYEKCIITVVQPFFYAPASSELTPAVLIASVAVHRVEARGKGGKLFISVDGGKNWREYITDAGAQGGAFYVGNKLWRYDVNARLDGRARK</sequence>
<dbReference type="AlphaFoldDB" id="A0A8T8C024"/>